<dbReference type="Proteomes" id="UP000037178">
    <property type="component" value="Unassembled WGS sequence"/>
</dbReference>
<comment type="caution">
    <text evidence="2">The sequence shown here is derived from an EMBL/GenBank/DDBJ whole genome shotgun (WGS) entry which is preliminary data.</text>
</comment>
<dbReference type="PATRIC" id="fig|1675527.3.peg.3691"/>
<keyword evidence="3" id="KW-1185">Reference proteome</keyword>
<keyword evidence="2" id="KW-0449">Lipoprotein</keyword>
<dbReference type="OrthoDB" id="7666390at2"/>
<accession>A0A0J9GYJ2</accession>
<sequence>MRQLILVLCFPFLLAACGAEPVWAPEEEVQRAIYRHDAPPSITVITVVSNRDGSGGHSALLINGSQRLIFDPAGTWHHPHIPERNDVHFGMKNAAVDFYLDYHARETWHVVSQEIPVSAEVAERALALVKGYGAVSKAYCTRANTDILAQLEGFEGVPRTFYPVKLMNFIDTIPGVKRSTFYDDSPANNGTIKAPALL</sequence>
<proteinExistence type="predicted"/>
<organism evidence="2 3">
    <name type="scientific">Candidatus Rhodobacter oscarellae</name>
    <dbReference type="NCBI Taxonomy" id="1675527"/>
    <lineage>
        <taxon>Bacteria</taxon>
        <taxon>Pseudomonadati</taxon>
        <taxon>Pseudomonadota</taxon>
        <taxon>Alphaproteobacteria</taxon>
        <taxon>Rhodobacterales</taxon>
        <taxon>Rhodobacter group</taxon>
        <taxon>Rhodobacter</taxon>
    </lineage>
</organism>
<name>A0A0J9GYJ2_9RHOB</name>
<dbReference type="STRING" id="1675527.AIOL_003530"/>
<evidence type="ECO:0000313" key="3">
    <source>
        <dbReference type="Proteomes" id="UP000037178"/>
    </source>
</evidence>
<feature type="signal peptide" evidence="1">
    <location>
        <begin position="1"/>
        <end position="24"/>
    </location>
</feature>
<evidence type="ECO:0000256" key="1">
    <source>
        <dbReference type="SAM" id="SignalP"/>
    </source>
</evidence>
<dbReference type="PROSITE" id="PS51257">
    <property type="entry name" value="PROKAR_LIPOPROTEIN"/>
    <property type="match status" value="1"/>
</dbReference>
<reference evidence="2 3" key="1">
    <citation type="submission" date="2015-06" db="EMBL/GenBank/DDBJ databases">
        <title>Draft genome sequence of an Alphaproteobacteria species associated to the Mediterranean sponge Oscarella lobularis.</title>
        <authorList>
            <person name="Jourda C."/>
            <person name="Santini S."/>
            <person name="Claverie J.-M."/>
        </authorList>
    </citation>
    <scope>NUCLEOTIDE SEQUENCE [LARGE SCALE GENOMIC DNA]</scope>
    <source>
        <strain evidence="2">IGS</strain>
    </source>
</reference>
<protein>
    <submittedName>
        <fullName evidence="2">Putative lipoprotein</fullName>
    </submittedName>
</protein>
<keyword evidence="1" id="KW-0732">Signal</keyword>
<gene>
    <name evidence="2" type="ORF">AIOL_003530</name>
</gene>
<dbReference type="AlphaFoldDB" id="A0A0J9GYJ2"/>
<evidence type="ECO:0000313" key="2">
    <source>
        <dbReference type="EMBL" id="KMW58553.1"/>
    </source>
</evidence>
<dbReference type="EMBL" id="LFTY01000002">
    <property type="protein sequence ID" value="KMW58553.1"/>
    <property type="molecule type" value="Genomic_DNA"/>
</dbReference>
<feature type="chain" id="PRO_5005319993" evidence="1">
    <location>
        <begin position="25"/>
        <end position="198"/>
    </location>
</feature>
<dbReference type="RefSeq" id="WP_049644147.1">
    <property type="nucleotide sequence ID" value="NZ_LFTY01000002.1"/>
</dbReference>